<gene>
    <name evidence="2" type="ORF">GIY09_04730</name>
</gene>
<keyword evidence="1" id="KW-0812">Transmembrane</keyword>
<dbReference type="Proteomes" id="UP000430975">
    <property type="component" value="Unassembled WGS sequence"/>
</dbReference>
<dbReference type="EMBL" id="WJQS01000003">
    <property type="protein sequence ID" value="MRI85180.1"/>
    <property type="molecule type" value="Genomic_DNA"/>
</dbReference>
<organism evidence="2 3">
    <name type="scientific">Fundicoccus ignavus</name>
    <dbReference type="NCBI Taxonomy" id="2664442"/>
    <lineage>
        <taxon>Bacteria</taxon>
        <taxon>Bacillati</taxon>
        <taxon>Bacillota</taxon>
        <taxon>Bacilli</taxon>
        <taxon>Lactobacillales</taxon>
        <taxon>Aerococcaceae</taxon>
        <taxon>Fundicoccus</taxon>
    </lineage>
</organism>
<keyword evidence="1" id="KW-0472">Membrane</keyword>
<proteinExistence type="predicted"/>
<protein>
    <recommendedName>
        <fullName evidence="4">Prepilin-type N-terminal cleavage/methylation domain-containing protein</fullName>
    </recommendedName>
</protein>
<dbReference type="InterPro" id="IPR016977">
    <property type="entry name" value="ComGF"/>
</dbReference>
<keyword evidence="1" id="KW-1133">Transmembrane helix</keyword>
<comment type="caution">
    <text evidence="2">The sequence shown here is derived from an EMBL/GenBank/DDBJ whole genome shotgun (WGS) entry which is preliminary data.</text>
</comment>
<feature type="transmembrane region" description="Helical" evidence="1">
    <location>
        <begin position="12"/>
        <end position="31"/>
    </location>
</feature>
<evidence type="ECO:0000313" key="2">
    <source>
        <dbReference type="EMBL" id="MRI85180.1"/>
    </source>
</evidence>
<evidence type="ECO:0008006" key="4">
    <source>
        <dbReference type="Google" id="ProtNLM"/>
    </source>
</evidence>
<evidence type="ECO:0000313" key="3">
    <source>
        <dbReference type="Proteomes" id="UP000430975"/>
    </source>
</evidence>
<name>A0A6I2GBQ0_9LACT</name>
<accession>A0A6I2GBQ0</accession>
<evidence type="ECO:0000256" key="1">
    <source>
        <dbReference type="SAM" id="Phobius"/>
    </source>
</evidence>
<dbReference type="RefSeq" id="WP_153863354.1">
    <property type="nucleotide sequence ID" value="NZ_WJQS01000003.1"/>
</dbReference>
<keyword evidence="3" id="KW-1185">Reference proteome</keyword>
<dbReference type="Pfam" id="PF15980">
    <property type="entry name" value="ComGF"/>
    <property type="match status" value="1"/>
</dbReference>
<dbReference type="AlphaFoldDB" id="A0A6I2GBQ0"/>
<sequence>MFTKPPNSKLGFTLYETLLTLLVSALIMHSMNMAVTSYHRVEETLRTDKFLEFQLFIKILSLELNAFESLEVSKGEIHLNSFSKSQKVIHANQKIYKTPGHQPYLYDVLDWQLTWSEPLLTVTVTFNNNQKFSATILTGD</sequence>
<reference evidence="2 3" key="1">
    <citation type="submission" date="2019-11" db="EMBL/GenBank/DDBJ databases">
        <title>Characterisation of Fundicoccus ignavus gen. nov. sp. nov., a novel genus of the family Aerococcaceae isolated from bulk tank milk.</title>
        <authorList>
            <person name="Siebert A."/>
            <person name="Huptas C."/>
            <person name="Wenning M."/>
            <person name="Scherer S."/>
            <person name="Doll E.V."/>
        </authorList>
    </citation>
    <scope>NUCLEOTIDE SEQUENCE [LARGE SCALE GENOMIC DNA]</scope>
    <source>
        <strain evidence="2 3">WS4759</strain>
    </source>
</reference>